<evidence type="ECO:0000313" key="3">
    <source>
        <dbReference type="Proteomes" id="UP001054945"/>
    </source>
</evidence>
<dbReference type="EMBL" id="BPLR01012750">
    <property type="protein sequence ID" value="GIY56275.1"/>
    <property type="molecule type" value="Genomic_DNA"/>
</dbReference>
<accession>A0AAV4UEN3</accession>
<reference evidence="2 3" key="1">
    <citation type="submission" date="2021-06" db="EMBL/GenBank/DDBJ databases">
        <title>Caerostris extrusa draft genome.</title>
        <authorList>
            <person name="Kono N."/>
            <person name="Arakawa K."/>
        </authorList>
    </citation>
    <scope>NUCLEOTIDE SEQUENCE [LARGE SCALE GENOMIC DNA]</scope>
</reference>
<evidence type="ECO:0008006" key="4">
    <source>
        <dbReference type="Google" id="ProtNLM"/>
    </source>
</evidence>
<evidence type="ECO:0000313" key="2">
    <source>
        <dbReference type="EMBL" id="GIY56275.1"/>
    </source>
</evidence>
<organism evidence="2 3">
    <name type="scientific">Caerostris extrusa</name>
    <name type="common">Bark spider</name>
    <name type="synonym">Caerostris bankana</name>
    <dbReference type="NCBI Taxonomy" id="172846"/>
    <lineage>
        <taxon>Eukaryota</taxon>
        <taxon>Metazoa</taxon>
        <taxon>Ecdysozoa</taxon>
        <taxon>Arthropoda</taxon>
        <taxon>Chelicerata</taxon>
        <taxon>Arachnida</taxon>
        <taxon>Araneae</taxon>
        <taxon>Araneomorphae</taxon>
        <taxon>Entelegynae</taxon>
        <taxon>Araneoidea</taxon>
        <taxon>Araneidae</taxon>
        <taxon>Caerostris</taxon>
    </lineage>
</organism>
<keyword evidence="1" id="KW-0732">Signal</keyword>
<comment type="caution">
    <text evidence="2">The sequence shown here is derived from an EMBL/GenBank/DDBJ whole genome shotgun (WGS) entry which is preliminary data.</text>
</comment>
<protein>
    <recommendedName>
        <fullName evidence="4">Secreted protein</fullName>
    </recommendedName>
</protein>
<dbReference type="AlphaFoldDB" id="A0AAV4UEN3"/>
<gene>
    <name evidence="2" type="ORF">CEXT_129111</name>
</gene>
<dbReference type="Proteomes" id="UP001054945">
    <property type="component" value="Unassembled WGS sequence"/>
</dbReference>
<feature type="chain" id="PRO_5043641011" description="Secreted protein" evidence="1">
    <location>
        <begin position="19"/>
        <end position="119"/>
    </location>
</feature>
<feature type="signal peptide" evidence="1">
    <location>
        <begin position="1"/>
        <end position="18"/>
    </location>
</feature>
<keyword evidence="3" id="KW-1185">Reference proteome</keyword>
<proteinExistence type="predicted"/>
<name>A0AAV4UEN3_CAEEX</name>
<sequence length="119" mass="13306">MLWMLAVFFVKGGHLLQQQPLRGAAVVSHIPSKTMLGGLGIDHWPVLYYQIPVCGLPFHGPPLHPFLVSNEADDFGQNESKFLLGKLFLAKGLELNGTKSSSDILLCPRRLDSWDFCEW</sequence>
<evidence type="ECO:0000256" key="1">
    <source>
        <dbReference type="SAM" id="SignalP"/>
    </source>
</evidence>